<reference evidence="2" key="1">
    <citation type="journal article" date="2019" name="Int. J. Syst. Evol. Microbiol.">
        <title>The Global Catalogue of Microorganisms (GCM) 10K type strain sequencing project: providing services to taxonomists for standard genome sequencing and annotation.</title>
        <authorList>
            <consortium name="The Broad Institute Genomics Platform"/>
            <consortium name="The Broad Institute Genome Sequencing Center for Infectious Disease"/>
            <person name="Wu L."/>
            <person name="Ma J."/>
        </authorList>
    </citation>
    <scope>NUCLEOTIDE SEQUENCE [LARGE SCALE GENOMIC DNA]</scope>
    <source>
        <strain evidence="2">CCUG 53903</strain>
    </source>
</reference>
<dbReference type="Proteomes" id="UP001596058">
    <property type="component" value="Unassembled WGS sequence"/>
</dbReference>
<dbReference type="EMBL" id="JBHSPA010000055">
    <property type="protein sequence ID" value="MFC5830618.1"/>
    <property type="molecule type" value="Genomic_DNA"/>
</dbReference>
<evidence type="ECO:0000313" key="1">
    <source>
        <dbReference type="EMBL" id="MFC5830618.1"/>
    </source>
</evidence>
<name>A0ABW1D088_9ACTN</name>
<accession>A0ABW1D088</accession>
<gene>
    <name evidence="1" type="ORF">ACFPZ3_42770</name>
</gene>
<dbReference type="RefSeq" id="WP_379520093.1">
    <property type="nucleotide sequence ID" value="NZ_JBHSPA010000055.1"/>
</dbReference>
<protein>
    <submittedName>
        <fullName evidence="1">Uncharacterized protein</fullName>
    </submittedName>
</protein>
<evidence type="ECO:0000313" key="2">
    <source>
        <dbReference type="Proteomes" id="UP001596058"/>
    </source>
</evidence>
<sequence>MPVFVAGDFLCHGGDSFDGVVVESDSDQHDADGVVVADLQVEGREELALQFFGQLGDPGLEHGDLVEQVCLVVLGGRIGLDLGEFLSLGTPLHLQF</sequence>
<comment type="caution">
    <text evidence="1">The sequence shown here is derived from an EMBL/GenBank/DDBJ whole genome shotgun (WGS) entry which is preliminary data.</text>
</comment>
<organism evidence="1 2">
    <name type="scientific">Nonomuraea insulae</name>
    <dbReference type="NCBI Taxonomy" id="1616787"/>
    <lineage>
        <taxon>Bacteria</taxon>
        <taxon>Bacillati</taxon>
        <taxon>Actinomycetota</taxon>
        <taxon>Actinomycetes</taxon>
        <taxon>Streptosporangiales</taxon>
        <taxon>Streptosporangiaceae</taxon>
        <taxon>Nonomuraea</taxon>
    </lineage>
</organism>
<keyword evidence="2" id="KW-1185">Reference proteome</keyword>
<proteinExistence type="predicted"/>